<sequence>MQAIANVFWQLVDLGVFTMANGSKDDSTALIMNPLHVHAFPCGHKARMKICMRYKANGGTGADKCCD</sequence>
<comment type="caution">
    <text evidence="1">The sequence shown here is derived from an EMBL/GenBank/DDBJ whole genome shotgun (WGS) entry which is preliminary data.</text>
</comment>
<dbReference type="Proteomes" id="UP000050525">
    <property type="component" value="Unassembled WGS sequence"/>
</dbReference>
<organism evidence="1 2">
    <name type="scientific">Alligator mississippiensis</name>
    <name type="common">American alligator</name>
    <dbReference type="NCBI Taxonomy" id="8496"/>
    <lineage>
        <taxon>Eukaryota</taxon>
        <taxon>Metazoa</taxon>
        <taxon>Chordata</taxon>
        <taxon>Craniata</taxon>
        <taxon>Vertebrata</taxon>
        <taxon>Euteleostomi</taxon>
        <taxon>Archelosauria</taxon>
        <taxon>Archosauria</taxon>
        <taxon>Crocodylia</taxon>
        <taxon>Alligatoridae</taxon>
        <taxon>Alligatorinae</taxon>
        <taxon>Alligator</taxon>
    </lineage>
</organism>
<name>A0A151NPE1_ALLMI</name>
<evidence type="ECO:0000313" key="2">
    <source>
        <dbReference type="Proteomes" id="UP000050525"/>
    </source>
</evidence>
<keyword evidence="2" id="KW-1185">Reference proteome</keyword>
<accession>A0A151NPE1</accession>
<reference evidence="1 2" key="1">
    <citation type="journal article" date="2012" name="Genome Biol.">
        <title>Sequencing three crocodilian genomes to illuminate the evolution of archosaurs and amniotes.</title>
        <authorList>
            <person name="St John J.A."/>
            <person name="Braun E.L."/>
            <person name="Isberg S.R."/>
            <person name="Miles L.G."/>
            <person name="Chong A.Y."/>
            <person name="Gongora J."/>
            <person name="Dalzell P."/>
            <person name="Moran C."/>
            <person name="Bed'hom B."/>
            <person name="Abzhanov A."/>
            <person name="Burgess S.C."/>
            <person name="Cooksey A.M."/>
            <person name="Castoe T.A."/>
            <person name="Crawford N.G."/>
            <person name="Densmore L.D."/>
            <person name="Drew J.C."/>
            <person name="Edwards S.V."/>
            <person name="Faircloth B.C."/>
            <person name="Fujita M.K."/>
            <person name="Greenwold M.J."/>
            <person name="Hoffmann F.G."/>
            <person name="Howard J.M."/>
            <person name="Iguchi T."/>
            <person name="Janes D.E."/>
            <person name="Khan S.Y."/>
            <person name="Kohno S."/>
            <person name="de Koning A.J."/>
            <person name="Lance S.L."/>
            <person name="McCarthy F.M."/>
            <person name="McCormack J.E."/>
            <person name="Merchant M.E."/>
            <person name="Peterson D.G."/>
            <person name="Pollock D.D."/>
            <person name="Pourmand N."/>
            <person name="Raney B.J."/>
            <person name="Roessler K.A."/>
            <person name="Sanford J.R."/>
            <person name="Sawyer R.H."/>
            <person name="Schmidt C.J."/>
            <person name="Triplett E.W."/>
            <person name="Tuberville T.D."/>
            <person name="Venegas-Anaya M."/>
            <person name="Howard J.T."/>
            <person name="Jarvis E.D."/>
            <person name="Guillette L.J.Jr."/>
            <person name="Glenn T.C."/>
            <person name="Green R.E."/>
            <person name="Ray D.A."/>
        </authorList>
    </citation>
    <scope>NUCLEOTIDE SEQUENCE [LARGE SCALE GENOMIC DNA]</scope>
    <source>
        <strain evidence="1">KSC_2009_1</strain>
    </source>
</reference>
<evidence type="ECO:0000313" key="1">
    <source>
        <dbReference type="EMBL" id="KYO38712.1"/>
    </source>
</evidence>
<gene>
    <name evidence="1" type="ORF">Y1Q_0023410</name>
</gene>
<dbReference type="EMBL" id="AKHW03002440">
    <property type="protein sequence ID" value="KYO38712.1"/>
    <property type="molecule type" value="Genomic_DNA"/>
</dbReference>
<dbReference type="AlphaFoldDB" id="A0A151NPE1"/>
<protein>
    <submittedName>
        <fullName evidence="1">Uncharacterized protein</fullName>
    </submittedName>
</protein>
<proteinExistence type="predicted"/>